<keyword evidence="4" id="KW-1185">Reference proteome</keyword>
<dbReference type="Pfam" id="PF13577">
    <property type="entry name" value="SnoaL_4"/>
    <property type="match status" value="1"/>
</dbReference>
<dbReference type="SUPFAM" id="SSF54427">
    <property type="entry name" value="NTF2-like"/>
    <property type="match status" value="1"/>
</dbReference>
<dbReference type="OrthoDB" id="2084678at2"/>
<dbReference type="Gene3D" id="3.10.450.50">
    <property type="match status" value="1"/>
</dbReference>
<gene>
    <name evidence="3" type="ORF">SAMN06265348_106182</name>
</gene>
<evidence type="ECO:0000256" key="1">
    <source>
        <dbReference type="SAM" id="MobiDB-lite"/>
    </source>
</evidence>
<evidence type="ECO:0000313" key="4">
    <source>
        <dbReference type="Proteomes" id="UP000320300"/>
    </source>
</evidence>
<dbReference type="EMBL" id="FXTN01000006">
    <property type="protein sequence ID" value="SMO75257.1"/>
    <property type="molecule type" value="Genomic_DNA"/>
</dbReference>
<dbReference type="InterPro" id="IPR032710">
    <property type="entry name" value="NTF2-like_dom_sf"/>
</dbReference>
<evidence type="ECO:0000259" key="2">
    <source>
        <dbReference type="Pfam" id="PF13577"/>
    </source>
</evidence>
<dbReference type="InterPro" id="IPR037401">
    <property type="entry name" value="SnoaL-like"/>
</dbReference>
<protein>
    <submittedName>
        <fullName evidence="3">SnoaL-like domain-containing protein</fullName>
    </submittedName>
</protein>
<dbReference type="RefSeq" id="WP_142528647.1">
    <property type="nucleotide sequence ID" value="NZ_CBCSJO010000006.1"/>
</dbReference>
<evidence type="ECO:0000313" key="3">
    <source>
        <dbReference type="EMBL" id="SMO75257.1"/>
    </source>
</evidence>
<name>A0A521DU79_9SPHI</name>
<dbReference type="AlphaFoldDB" id="A0A521DU79"/>
<organism evidence="3 4">
    <name type="scientific">Pedobacter westerhofensis</name>
    <dbReference type="NCBI Taxonomy" id="425512"/>
    <lineage>
        <taxon>Bacteria</taxon>
        <taxon>Pseudomonadati</taxon>
        <taxon>Bacteroidota</taxon>
        <taxon>Sphingobacteriia</taxon>
        <taxon>Sphingobacteriales</taxon>
        <taxon>Sphingobacteriaceae</taxon>
        <taxon>Pedobacter</taxon>
    </lineage>
</organism>
<feature type="region of interest" description="Disordered" evidence="1">
    <location>
        <begin position="142"/>
        <end position="163"/>
    </location>
</feature>
<feature type="domain" description="SnoaL-like" evidence="2">
    <location>
        <begin position="8"/>
        <end position="133"/>
    </location>
</feature>
<proteinExistence type="predicted"/>
<sequence>MDQSKYKISSERAIENLIGQYTHLLDKGDFAGIGTLFTHGRIGSIGEFTEGADIEKMLQSNLQVYPDGTPQTAHVTTNTVIRINEEETSATAVSYVTIFQQDVDRSFPLQPIMVGQYDDTFDHLEGEWHFRERSLSLNLTGDLSHHANPEGPSAKKLKEDESN</sequence>
<accession>A0A521DU79</accession>
<reference evidence="3 4" key="1">
    <citation type="submission" date="2017-05" db="EMBL/GenBank/DDBJ databases">
        <authorList>
            <person name="Varghese N."/>
            <person name="Submissions S."/>
        </authorList>
    </citation>
    <scope>NUCLEOTIDE SEQUENCE [LARGE SCALE GENOMIC DNA]</scope>
    <source>
        <strain evidence="3 4">DSM 19036</strain>
    </source>
</reference>
<dbReference type="Proteomes" id="UP000320300">
    <property type="component" value="Unassembled WGS sequence"/>
</dbReference>